<dbReference type="InterPro" id="IPR001789">
    <property type="entry name" value="Sig_transdc_resp-reg_receiver"/>
</dbReference>
<evidence type="ECO:0000256" key="2">
    <source>
        <dbReference type="PROSITE-ProRule" id="PRU00169"/>
    </source>
</evidence>
<dbReference type="Pfam" id="PF00072">
    <property type="entry name" value="Response_reg"/>
    <property type="match status" value="1"/>
</dbReference>
<dbReference type="GO" id="GO:0000156">
    <property type="term" value="F:phosphorelay response regulator activity"/>
    <property type="evidence" value="ECO:0007669"/>
    <property type="project" value="TreeGrafter"/>
</dbReference>
<dbReference type="RefSeq" id="WP_060849841.1">
    <property type="nucleotide sequence ID" value="NZ_AP014705.1"/>
</dbReference>
<evidence type="ECO:0000313" key="5">
    <source>
        <dbReference type="Proteomes" id="UP000061432"/>
    </source>
</evidence>
<geneLocation type="plasmid" evidence="5">
    <name>pMaq22A_1p DNA</name>
</geneLocation>
<evidence type="ECO:0000259" key="3">
    <source>
        <dbReference type="PROSITE" id="PS50110"/>
    </source>
</evidence>
<dbReference type="SMART" id="SM00448">
    <property type="entry name" value="REC"/>
    <property type="match status" value="1"/>
</dbReference>
<dbReference type="GO" id="GO:0000976">
    <property type="term" value="F:transcription cis-regulatory region binding"/>
    <property type="evidence" value="ECO:0007669"/>
    <property type="project" value="TreeGrafter"/>
</dbReference>
<dbReference type="GO" id="GO:0006355">
    <property type="term" value="P:regulation of DNA-templated transcription"/>
    <property type="evidence" value="ECO:0007669"/>
    <property type="project" value="TreeGrafter"/>
</dbReference>
<reference evidence="5" key="2">
    <citation type="submission" date="2015-01" db="EMBL/GenBank/DDBJ databases">
        <title>Complete genome sequence of Methylobacterium aquaticum strain 22A.</title>
        <authorList>
            <person name="Tani A."/>
            <person name="Ogura Y."/>
            <person name="Hayashi T."/>
        </authorList>
    </citation>
    <scope>NUCLEOTIDE SEQUENCE [LARGE SCALE GENOMIC DNA]</scope>
    <source>
        <strain evidence="5">MA-22A</strain>
        <plasmid evidence="5">Plasmid pMaq22A_1p DNA</plasmid>
    </source>
</reference>
<feature type="domain" description="Response regulatory" evidence="3">
    <location>
        <begin position="7"/>
        <end position="119"/>
    </location>
</feature>
<keyword evidence="2" id="KW-0597">Phosphoprotein</keyword>
<keyword evidence="4" id="KW-0614">Plasmid</keyword>
<evidence type="ECO:0000313" key="4">
    <source>
        <dbReference type="EMBL" id="BAQ48611.1"/>
    </source>
</evidence>
<dbReference type="InterPro" id="IPR039420">
    <property type="entry name" value="WalR-like"/>
</dbReference>
<protein>
    <submittedName>
        <fullName evidence="4">Response regulator</fullName>
    </submittedName>
</protein>
<reference evidence="4 5" key="1">
    <citation type="journal article" date="2015" name="Genome Announc.">
        <title>Complete Genome Sequence of Methylobacterium aquaticum Strain 22A, Isolated from Racomitrium japonicum Moss.</title>
        <authorList>
            <person name="Tani A."/>
            <person name="Ogura Y."/>
            <person name="Hayashi T."/>
            <person name="Kimbara K."/>
        </authorList>
    </citation>
    <scope>NUCLEOTIDE SEQUENCE [LARGE SCALE GENOMIC DNA]</scope>
    <source>
        <strain evidence="4 5">MA-22A</strain>
        <plasmid evidence="5">Plasmid pMaq22A_1p DNA</plasmid>
    </source>
</reference>
<dbReference type="GO" id="GO:0032993">
    <property type="term" value="C:protein-DNA complex"/>
    <property type="evidence" value="ECO:0007669"/>
    <property type="project" value="TreeGrafter"/>
</dbReference>
<evidence type="ECO:0000256" key="1">
    <source>
        <dbReference type="ARBA" id="ARBA00023125"/>
    </source>
</evidence>
<dbReference type="SUPFAM" id="SSF52172">
    <property type="entry name" value="CheY-like"/>
    <property type="match status" value="1"/>
</dbReference>
<dbReference type="EMBL" id="AP014705">
    <property type="protein sequence ID" value="BAQ48611.1"/>
    <property type="molecule type" value="Genomic_DNA"/>
</dbReference>
<proteinExistence type="predicted"/>
<gene>
    <name evidence="4" type="primary">cheY</name>
    <name evidence="4" type="ORF">Maq22A_1p31380</name>
</gene>
<dbReference type="InterPro" id="IPR011006">
    <property type="entry name" value="CheY-like_superfamily"/>
</dbReference>
<dbReference type="GO" id="GO:0005829">
    <property type="term" value="C:cytosol"/>
    <property type="evidence" value="ECO:0007669"/>
    <property type="project" value="TreeGrafter"/>
</dbReference>
<feature type="modified residue" description="4-aspartylphosphate" evidence="2">
    <location>
        <position position="57"/>
    </location>
</feature>
<dbReference type="KEGG" id="maqu:Maq22A_1p31380"/>
<dbReference type="Gene3D" id="3.40.50.2300">
    <property type="match status" value="1"/>
</dbReference>
<dbReference type="PANTHER" id="PTHR48111:SF38">
    <property type="entry name" value="TWO-COMPONENT RESPONSE REGULATOR"/>
    <property type="match status" value="1"/>
</dbReference>
<keyword evidence="1" id="KW-0238">DNA-binding</keyword>
<dbReference type="Proteomes" id="UP000061432">
    <property type="component" value="Plasmid pMaq22A_1p"/>
</dbReference>
<dbReference type="PROSITE" id="PS50110">
    <property type="entry name" value="RESPONSE_REGULATORY"/>
    <property type="match status" value="1"/>
</dbReference>
<dbReference type="AlphaFoldDB" id="A0A0C6F750"/>
<organism evidence="4 5">
    <name type="scientific">Methylobacterium aquaticum</name>
    <dbReference type="NCBI Taxonomy" id="270351"/>
    <lineage>
        <taxon>Bacteria</taxon>
        <taxon>Pseudomonadati</taxon>
        <taxon>Pseudomonadota</taxon>
        <taxon>Alphaproteobacteria</taxon>
        <taxon>Hyphomicrobiales</taxon>
        <taxon>Methylobacteriaceae</taxon>
        <taxon>Methylobacterium</taxon>
    </lineage>
</organism>
<dbReference type="NCBIfam" id="NF009973">
    <property type="entry name" value="PRK13435.1-4"/>
    <property type="match status" value="1"/>
</dbReference>
<name>A0A0C6F750_9HYPH</name>
<dbReference type="PATRIC" id="fig|270351.10.peg.5590"/>
<accession>A0A0C6F750</accession>
<dbReference type="PANTHER" id="PTHR48111">
    <property type="entry name" value="REGULATOR OF RPOS"/>
    <property type="match status" value="1"/>
</dbReference>
<sequence length="152" mass="15660">MSGPALRVLIVEDEAFIALELECLIEEAGHVAVGVATRSQEAVALARDLSPDVALVDVHLADGPTGIGVAQDLSARPGTTVLFTTANAKRVPPDFAGAAGIIAKPYSERVIRAALAYVAWRRHGGASMEPPDGVVLSPAIRGDAASDPDMPA</sequence>